<dbReference type="Gene3D" id="3.30.70.1440">
    <property type="entry name" value="Multidrug efflux transporter AcrB pore domain"/>
    <property type="match status" value="1"/>
</dbReference>
<feature type="transmembrane region" description="Helical" evidence="7">
    <location>
        <begin position="392"/>
        <end position="414"/>
    </location>
</feature>
<feature type="transmembrane region" description="Helical" evidence="7">
    <location>
        <begin position="479"/>
        <end position="502"/>
    </location>
</feature>
<dbReference type="InterPro" id="IPR027463">
    <property type="entry name" value="AcrB_DN_DC_subdom"/>
</dbReference>
<evidence type="ECO:0000256" key="5">
    <source>
        <dbReference type="ARBA" id="ARBA00022989"/>
    </source>
</evidence>
<feature type="transmembrane region" description="Helical" evidence="7">
    <location>
        <begin position="12"/>
        <end position="31"/>
    </location>
</feature>
<dbReference type="Proteomes" id="UP000178082">
    <property type="component" value="Unassembled WGS sequence"/>
</dbReference>
<name>A0A1F7SNU9_9BACT</name>
<dbReference type="SUPFAM" id="SSF82693">
    <property type="entry name" value="Multidrug efflux transporter AcrB pore domain, PN1, PN2, PC1 and PC2 subdomains"/>
    <property type="match status" value="2"/>
</dbReference>
<dbReference type="PANTHER" id="PTHR32063:SF24">
    <property type="entry name" value="CATION EFFLUX SYSTEM (ACRB_ACRD_ACRF FAMILY)"/>
    <property type="match status" value="1"/>
</dbReference>
<feature type="transmembrane region" description="Helical" evidence="7">
    <location>
        <begin position="369"/>
        <end position="386"/>
    </location>
</feature>
<dbReference type="EMBL" id="MGDI01000001">
    <property type="protein sequence ID" value="OGL55459.1"/>
    <property type="molecule type" value="Genomic_DNA"/>
</dbReference>
<feature type="transmembrane region" description="Helical" evidence="7">
    <location>
        <begin position="533"/>
        <end position="552"/>
    </location>
</feature>
<dbReference type="PRINTS" id="PR00702">
    <property type="entry name" value="ACRIFLAVINRP"/>
</dbReference>
<dbReference type="Gene3D" id="1.20.1640.10">
    <property type="entry name" value="Multidrug efflux transporter AcrB transmembrane domain"/>
    <property type="match status" value="2"/>
</dbReference>
<evidence type="ECO:0000256" key="3">
    <source>
        <dbReference type="ARBA" id="ARBA00022475"/>
    </source>
</evidence>
<feature type="transmembrane region" description="Helical" evidence="7">
    <location>
        <begin position="948"/>
        <end position="968"/>
    </location>
</feature>
<dbReference type="GO" id="GO:0004601">
    <property type="term" value="F:peroxidase activity"/>
    <property type="evidence" value="ECO:0007669"/>
    <property type="project" value="UniProtKB-KW"/>
</dbReference>
<keyword evidence="2" id="KW-0813">Transport</keyword>
<dbReference type="Gene3D" id="3.30.2090.10">
    <property type="entry name" value="Multidrug efflux transporter AcrB TolC docking domain, DN and DC subdomains"/>
    <property type="match status" value="2"/>
</dbReference>
<feature type="transmembrane region" description="Helical" evidence="7">
    <location>
        <begin position="915"/>
        <end position="936"/>
    </location>
</feature>
<protein>
    <submittedName>
        <fullName evidence="8">Cytochrome-c peroxidase</fullName>
    </submittedName>
</protein>
<evidence type="ECO:0000256" key="4">
    <source>
        <dbReference type="ARBA" id="ARBA00022692"/>
    </source>
</evidence>
<dbReference type="PANTHER" id="PTHR32063">
    <property type="match status" value="1"/>
</dbReference>
<evidence type="ECO:0000256" key="7">
    <source>
        <dbReference type="SAM" id="Phobius"/>
    </source>
</evidence>
<feature type="transmembrane region" description="Helical" evidence="7">
    <location>
        <begin position="989"/>
        <end position="1008"/>
    </location>
</feature>
<dbReference type="NCBIfam" id="TIGR00914">
    <property type="entry name" value="2A0601"/>
    <property type="match status" value="1"/>
</dbReference>
<feature type="transmembrane region" description="Helical" evidence="7">
    <location>
        <begin position="343"/>
        <end position="362"/>
    </location>
</feature>
<dbReference type="Pfam" id="PF00873">
    <property type="entry name" value="ACR_tran"/>
    <property type="match status" value="1"/>
</dbReference>
<sequence>MIEKLIIFALEQRLLIIIGVILLAVFGIYSFQRLPIDAFPDVTNIQVVVIAESPGRSPIEVEKFVTFPIEVQMSGLPRLVELRSLSKFGLSLVTIVFEDDVDIYFARQLVLERLIEAKEKLPEGIEASLGPISTALGEIYQYTFEKEGNPNFTEKDLMGLRTLQDWVIRPILKTIPEVVEVNAFGGFVKQYQVLVHPDKLRKYDLSLREIFESVLQNNTNAAGNILEHSSERYIVQGFGLIKSIQDIENIIVREEAGTPIFVKDVAEVKIGPETRQGATVKDGKGEVVAGIVMMIKGGSGRDVVAKVKEKVKEINESSILPRGIKIKPYYDRTELVEKCIGTVTRAIEEGGILIIIVLYLFLRDIRGAFVVALSLPLATLATFIVMERLGLSANLMSLGGLAISLGMIADAAIIQVENVHRHLSETGASKHKLHTVLNAVIEVRKPSFFGELIIALTFIPIMTLQGMEGKIFSPLAFTVVIAILSSLILSIFVIPVLCFLFLKPGKEKESFIIHWVKKPYTILLRWVMKHPKVVITAALILLIGSIALFPFLGTEFIPSLDEGTIMPQIIRLPSISLTESVEIEKKVQKALLNIPEVEGVVSRIGTPEIATDPMGPNLSDPFVRLKPREKWKTARTKNELIEKIREELEKIPGIGLNITQPIAMRVDELISGVKSQIAIKLFGDDMEVLKEKAEEIARVMAKVDGVRDLRVEQVAGQPYLTIDIDRRKIARYGINVANIQEIIETAIGGKAATEVFEGDKRFSVVLRFPEEKRNSIKAIGNIFVNPVRKDGALDSSPSQVIGRSDGVKASNGANIPLAQLAKISITEGPVQISRENSKRRVVIECNVEGRDIGSFVQEGKEKIREQVKLPPEYYITWGGTFENQQRAMKRLLIIVPLTIGLIFFLLFSTFNSMRYALLIILNLPLALIGGILSLFISGQYLSVPASVGFIALFGVAVLNGVVLVSYINKLREEGLNIEEAITLGCEKRLRPVLMTAFVAIMGLIPMLFAQGPGSEIQRPLATVVVGGLVSSTLLTLLVLPTIYKWFAEKKKEIIQPF</sequence>
<dbReference type="Gene3D" id="3.30.70.1430">
    <property type="entry name" value="Multidrug efflux transporter AcrB pore domain"/>
    <property type="match status" value="2"/>
</dbReference>
<dbReference type="GO" id="GO:0042910">
    <property type="term" value="F:xenobiotic transmembrane transporter activity"/>
    <property type="evidence" value="ECO:0007669"/>
    <property type="project" value="TreeGrafter"/>
</dbReference>
<dbReference type="SUPFAM" id="SSF82866">
    <property type="entry name" value="Multidrug efflux transporter AcrB transmembrane domain"/>
    <property type="match status" value="2"/>
</dbReference>
<feature type="transmembrane region" description="Helical" evidence="7">
    <location>
        <begin position="1020"/>
        <end position="1043"/>
    </location>
</feature>
<dbReference type="SUPFAM" id="SSF82714">
    <property type="entry name" value="Multidrug efflux transporter AcrB TolC docking domain, DN and DC subdomains"/>
    <property type="match status" value="2"/>
</dbReference>
<keyword evidence="4 7" id="KW-0812">Transmembrane</keyword>
<keyword evidence="5 7" id="KW-1133">Transmembrane helix</keyword>
<keyword evidence="8" id="KW-0575">Peroxidase</keyword>
<gene>
    <name evidence="8" type="ORF">A3G31_01450</name>
</gene>
<keyword evidence="3" id="KW-1003">Cell membrane</keyword>
<reference evidence="8 9" key="1">
    <citation type="journal article" date="2016" name="Nat. Commun.">
        <title>Thousands of microbial genomes shed light on interconnected biogeochemical processes in an aquifer system.</title>
        <authorList>
            <person name="Anantharaman K."/>
            <person name="Brown C.T."/>
            <person name="Hug L.A."/>
            <person name="Sharon I."/>
            <person name="Castelle C.J."/>
            <person name="Probst A.J."/>
            <person name="Thomas B.C."/>
            <person name="Singh A."/>
            <person name="Wilkins M.J."/>
            <person name="Karaoz U."/>
            <person name="Brodie E.L."/>
            <person name="Williams K.H."/>
            <person name="Hubbard S.S."/>
            <person name="Banfield J.F."/>
        </authorList>
    </citation>
    <scope>NUCLEOTIDE SEQUENCE [LARGE SCALE GENOMIC DNA]</scope>
</reference>
<evidence type="ECO:0000313" key="8">
    <source>
        <dbReference type="EMBL" id="OGL55459.1"/>
    </source>
</evidence>
<dbReference type="GO" id="GO:0008324">
    <property type="term" value="F:monoatomic cation transmembrane transporter activity"/>
    <property type="evidence" value="ECO:0007669"/>
    <property type="project" value="InterPro"/>
</dbReference>
<dbReference type="STRING" id="1817883.A3G31_01450"/>
<dbReference type="InterPro" id="IPR001036">
    <property type="entry name" value="Acrflvin-R"/>
</dbReference>
<evidence type="ECO:0000256" key="2">
    <source>
        <dbReference type="ARBA" id="ARBA00022448"/>
    </source>
</evidence>
<organism evidence="8 9">
    <name type="scientific">Candidatus Schekmanbacteria bacterium RIFCSPLOWO2_12_FULL_38_15</name>
    <dbReference type="NCBI Taxonomy" id="1817883"/>
    <lineage>
        <taxon>Bacteria</taxon>
        <taxon>Candidatus Schekmaniibacteriota</taxon>
    </lineage>
</organism>
<keyword evidence="8" id="KW-0560">Oxidoreductase</keyword>
<comment type="caution">
    <text evidence="8">The sequence shown here is derived from an EMBL/GenBank/DDBJ whole genome shotgun (WGS) entry which is preliminary data.</text>
</comment>
<evidence type="ECO:0000256" key="1">
    <source>
        <dbReference type="ARBA" id="ARBA00004651"/>
    </source>
</evidence>
<evidence type="ECO:0000313" key="9">
    <source>
        <dbReference type="Proteomes" id="UP000178082"/>
    </source>
</evidence>
<proteinExistence type="predicted"/>
<keyword evidence="6 7" id="KW-0472">Membrane</keyword>
<comment type="subcellular location">
    <subcellularLocation>
        <location evidence="1">Cell membrane</location>
        <topology evidence="1">Multi-pass membrane protein</topology>
    </subcellularLocation>
</comment>
<accession>A0A1F7SNU9</accession>
<dbReference type="GO" id="GO:0005886">
    <property type="term" value="C:plasma membrane"/>
    <property type="evidence" value="ECO:0007669"/>
    <property type="project" value="UniProtKB-SubCell"/>
</dbReference>
<dbReference type="Gene3D" id="3.30.70.1320">
    <property type="entry name" value="Multidrug efflux transporter AcrB pore domain like"/>
    <property type="match status" value="1"/>
</dbReference>
<feature type="transmembrane region" description="Helical" evidence="7">
    <location>
        <begin position="891"/>
        <end position="908"/>
    </location>
</feature>
<feature type="transmembrane region" description="Helical" evidence="7">
    <location>
        <begin position="448"/>
        <end position="467"/>
    </location>
</feature>
<dbReference type="AlphaFoldDB" id="A0A1F7SNU9"/>
<dbReference type="InterPro" id="IPR004763">
    <property type="entry name" value="CusA-like"/>
</dbReference>
<evidence type="ECO:0000256" key="6">
    <source>
        <dbReference type="ARBA" id="ARBA00023136"/>
    </source>
</evidence>